<dbReference type="Gene3D" id="3.40.50.1820">
    <property type="entry name" value="alpha/beta hydrolase"/>
    <property type="match status" value="1"/>
</dbReference>
<dbReference type="InterPro" id="IPR001031">
    <property type="entry name" value="Thioesterase"/>
</dbReference>
<keyword evidence="2" id="KW-0378">Hydrolase</keyword>
<evidence type="ECO:0000313" key="4">
    <source>
        <dbReference type="EMBL" id="GHH85875.1"/>
    </source>
</evidence>
<evidence type="ECO:0000256" key="2">
    <source>
        <dbReference type="ARBA" id="ARBA00022801"/>
    </source>
</evidence>
<dbReference type="InterPro" id="IPR029058">
    <property type="entry name" value="AB_hydrolase_fold"/>
</dbReference>
<dbReference type="PANTHER" id="PTHR11487:SF0">
    <property type="entry name" value="S-ACYL FATTY ACID SYNTHASE THIOESTERASE, MEDIUM CHAIN"/>
    <property type="match status" value="1"/>
</dbReference>
<dbReference type="EMBL" id="BNAT01000005">
    <property type="protein sequence ID" value="GHH85875.1"/>
    <property type="molecule type" value="Genomic_DNA"/>
</dbReference>
<dbReference type="SUPFAM" id="SSF53474">
    <property type="entry name" value="alpha/beta-Hydrolases"/>
    <property type="match status" value="1"/>
</dbReference>
<accession>A0A919GL20</accession>
<dbReference type="PANTHER" id="PTHR11487">
    <property type="entry name" value="THIOESTERASE"/>
    <property type="match status" value="1"/>
</dbReference>
<feature type="domain" description="Thioesterase TesA-like" evidence="3">
    <location>
        <begin position="25"/>
        <end position="246"/>
    </location>
</feature>
<protein>
    <submittedName>
        <fullName evidence="4">Thioesterase</fullName>
    </submittedName>
</protein>
<reference evidence="4" key="1">
    <citation type="journal article" date="2014" name="Int. J. Syst. Evol. Microbiol.">
        <title>Complete genome sequence of Corynebacterium casei LMG S-19264T (=DSM 44701T), isolated from a smear-ripened cheese.</title>
        <authorList>
            <consortium name="US DOE Joint Genome Institute (JGI-PGF)"/>
            <person name="Walter F."/>
            <person name="Albersmeier A."/>
            <person name="Kalinowski J."/>
            <person name="Ruckert C."/>
        </authorList>
    </citation>
    <scope>NUCLEOTIDE SEQUENCE</scope>
    <source>
        <strain evidence="4">CGMCC 4.7403</strain>
    </source>
</reference>
<dbReference type="GO" id="GO:0008610">
    <property type="term" value="P:lipid biosynthetic process"/>
    <property type="evidence" value="ECO:0007669"/>
    <property type="project" value="TreeGrafter"/>
</dbReference>
<dbReference type="InterPro" id="IPR020802">
    <property type="entry name" value="TesA-like"/>
</dbReference>
<dbReference type="AlphaFoldDB" id="A0A919GL20"/>
<evidence type="ECO:0000313" key="5">
    <source>
        <dbReference type="Proteomes" id="UP000603227"/>
    </source>
</evidence>
<dbReference type="GO" id="GO:0016787">
    <property type="term" value="F:hydrolase activity"/>
    <property type="evidence" value="ECO:0007669"/>
    <property type="project" value="UniProtKB-KW"/>
</dbReference>
<organism evidence="4 5">
    <name type="scientific">Streptomyces capitiformicae</name>
    <dbReference type="NCBI Taxonomy" id="2014920"/>
    <lineage>
        <taxon>Bacteria</taxon>
        <taxon>Bacillati</taxon>
        <taxon>Actinomycetota</taxon>
        <taxon>Actinomycetes</taxon>
        <taxon>Kitasatosporales</taxon>
        <taxon>Streptomycetaceae</taxon>
        <taxon>Streptomyces</taxon>
    </lineage>
</organism>
<dbReference type="RefSeq" id="WP_269801940.1">
    <property type="nucleotide sequence ID" value="NZ_BNAT01000005.1"/>
</dbReference>
<comment type="similarity">
    <text evidence="1">Belongs to the thioesterase family.</text>
</comment>
<keyword evidence="5" id="KW-1185">Reference proteome</keyword>
<dbReference type="SMART" id="SM00824">
    <property type="entry name" value="PKS_TE"/>
    <property type="match status" value="1"/>
</dbReference>
<evidence type="ECO:0000259" key="3">
    <source>
        <dbReference type="SMART" id="SM00824"/>
    </source>
</evidence>
<reference evidence="4" key="2">
    <citation type="submission" date="2020-09" db="EMBL/GenBank/DDBJ databases">
        <authorList>
            <person name="Sun Q."/>
            <person name="Zhou Y."/>
        </authorList>
    </citation>
    <scope>NUCLEOTIDE SEQUENCE</scope>
    <source>
        <strain evidence="4">CGMCC 4.7403</strain>
    </source>
</reference>
<gene>
    <name evidence="4" type="ORF">GCM10017771_20700</name>
</gene>
<name>A0A919GL20_9ACTN</name>
<dbReference type="InterPro" id="IPR012223">
    <property type="entry name" value="TEII"/>
</dbReference>
<sequence length="250" mass="27234">MTSVVNSAVWIRRYRPAPAAAVRLLCLPHAGGSASYYHPMVRALAPAADVLAAQYPGRQDRYSEPPLESILELAERITEAVTGDDRPLALFGHSMGALVAYEVALRLEAAGRAPVRLFVSGRRAPSTVRAGLELHKADDTALLEAVRRLDGTDGQVFEDEELVRLVLPAIRGDYKALETYEPRPSDRLTCPVTVLTGDDDPMTTVAEARAWTAHTDGPTEVCVFPGGHFYLNDRAQEVVDVVRRHLGLGL</sequence>
<dbReference type="Pfam" id="PF00975">
    <property type="entry name" value="Thioesterase"/>
    <property type="match status" value="1"/>
</dbReference>
<evidence type="ECO:0000256" key="1">
    <source>
        <dbReference type="ARBA" id="ARBA00007169"/>
    </source>
</evidence>
<comment type="caution">
    <text evidence="4">The sequence shown here is derived from an EMBL/GenBank/DDBJ whole genome shotgun (WGS) entry which is preliminary data.</text>
</comment>
<proteinExistence type="inferred from homology"/>
<dbReference type="Proteomes" id="UP000603227">
    <property type="component" value="Unassembled WGS sequence"/>
</dbReference>